<keyword evidence="1" id="KW-0119">Carbohydrate metabolism</keyword>
<evidence type="ECO:0000256" key="1">
    <source>
        <dbReference type="ARBA" id="ARBA00023277"/>
    </source>
</evidence>
<dbReference type="RefSeq" id="WP_310224131.1">
    <property type="nucleotide sequence ID" value="NZ_JAVDSB010000001.1"/>
</dbReference>
<organism evidence="2 3">
    <name type="scientific">Paenibacillus qinlingensis</name>
    <dbReference type="NCBI Taxonomy" id="1837343"/>
    <lineage>
        <taxon>Bacteria</taxon>
        <taxon>Bacillati</taxon>
        <taxon>Bacillota</taxon>
        <taxon>Bacilli</taxon>
        <taxon>Bacillales</taxon>
        <taxon>Paenibacillaceae</taxon>
        <taxon>Paenibacillus</taxon>
    </lineage>
</organism>
<comment type="caution">
    <text evidence="2">The sequence shown here is derived from an EMBL/GenBank/DDBJ whole genome shotgun (WGS) entry which is preliminary data.</text>
</comment>
<gene>
    <name evidence="2" type="ORF">J2736_001040</name>
</gene>
<protein>
    <recommendedName>
        <fullName evidence="4">Alpha-galactosidase</fullName>
    </recommendedName>
</protein>
<dbReference type="PANTHER" id="PTHR31268:SF32">
    <property type="entry name" value="GALACTINOL--SUCROSE GALACTOSYLTRANSFERASE 2-RELATED"/>
    <property type="match status" value="1"/>
</dbReference>
<keyword evidence="3" id="KW-1185">Reference proteome</keyword>
<dbReference type="EMBL" id="JAVDSB010000001">
    <property type="protein sequence ID" value="MDR6549857.1"/>
    <property type="molecule type" value="Genomic_DNA"/>
</dbReference>
<dbReference type="Pfam" id="PF05691">
    <property type="entry name" value="Raffinose_syn"/>
    <property type="match status" value="2"/>
</dbReference>
<dbReference type="Gene3D" id="3.20.20.70">
    <property type="entry name" value="Aldolase class I"/>
    <property type="match status" value="1"/>
</dbReference>
<proteinExistence type="predicted"/>
<dbReference type="InterPro" id="IPR013785">
    <property type="entry name" value="Aldolase_TIM"/>
</dbReference>
<evidence type="ECO:0000313" key="3">
    <source>
        <dbReference type="Proteomes" id="UP001267290"/>
    </source>
</evidence>
<evidence type="ECO:0000313" key="2">
    <source>
        <dbReference type="EMBL" id="MDR6549857.1"/>
    </source>
</evidence>
<dbReference type="Proteomes" id="UP001267290">
    <property type="component" value="Unassembled WGS sequence"/>
</dbReference>
<sequence>MFTYKDSTLLVSALGLEEGSGRPVLSGFGVTVALDNEVPKKLVYQVCETMHGVNKLGAYEEHTLKFDDGGNVNVSFTLRCFEDIVLGFVNGRIATKNPFMQKKSFSSQASIRITLDEIVGLTSLMANYQHNEWWTRPHFESDLSKLPAQTISLLWQSDAAYYRLLPVCGPVCRTDLQGGGGTHDQGLSVILSSYQGGLQHQETLAFVLGFGKEPYTLADRTTEAALMELDYPVLPREHKTYPEVLDYLGWCSWDAFYQKVDEQGVLAKAEEFNRVGLPVRWMMIDDGWSTEAGGKLQAFDANPDKFPEGLAATVAQLKEKHGVKWVGVWHTIVGYWGGIDSNSTLAKSLGNYLYKTADGSLIPYPDPALGFGFWHAWHGYLRRQGIDFVKVDSQAAINNFLQFERSVGASASAAHQAIEASVALHFNRTMINCMGMAAENIWHRPTSAVSRNSDDFMPKSPNGFREHAIQNAYNSYYHGSFYWGDWDMFWTINHDDHQNAVLRAINGGPVYISDPLGQTDPTKLLPLIYSDGKLIRCGRTAVPTLDCLTKDPIREPIPLKLWNYAGEAGIVAAFHIGEEPIEQEGTISTMDIPTLADKRVVLFEHFSQEVKVLEPWECCVFTLQPEACKLFLLVEMKNEVTPIGLLNKYASTHAILKQWRKQGSELIRLREGGRFAFHSEVVPSHVLANGQEQQVIALGNNIYEIACGHILEELDIEIVWRR</sequence>
<name>A0ABU1NS54_9BACL</name>
<dbReference type="InterPro" id="IPR008811">
    <property type="entry name" value="Glycosyl_hydrolases_36"/>
</dbReference>
<dbReference type="SUPFAM" id="SSF51445">
    <property type="entry name" value="(Trans)glycosidases"/>
    <property type="match status" value="1"/>
</dbReference>
<reference evidence="2 3" key="1">
    <citation type="submission" date="2023-07" db="EMBL/GenBank/DDBJ databases">
        <title>Sorghum-associated microbial communities from plants grown in Nebraska, USA.</title>
        <authorList>
            <person name="Schachtman D."/>
        </authorList>
    </citation>
    <scope>NUCLEOTIDE SEQUENCE [LARGE SCALE GENOMIC DNA]</scope>
    <source>
        <strain evidence="2 3">CC258</strain>
    </source>
</reference>
<dbReference type="PANTHER" id="PTHR31268">
    <property type="match status" value="1"/>
</dbReference>
<dbReference type="InterPro" id="IPR017853">
    <property type="entry name" value="GH"/>
</dbReference>
<evidence type="ECO:0008006" key="4">
    <source>
        <dbReference type="Google" id="ProtNLM"/>
    </source>
</evidence>
<accession>A0ABU1NS54</accession>